<evidence type="ECO:0000313" key="4">
    <source>
        <dbReference type="Proteomes" id="UP000834106"/>
    </source>
</evidence>
<name>A0AAD1ZDX0_9LAMI</name>
<organism evidence="3 4">
    <name type="scientific">Fraxinus pennsylvanica</name>
    <dbReference type="NCBI Taxonomy" id="56036"/>
    <lineage>
        <taxon>Eukaryota</taxon>
        <taxon>Viridiplantae</taxon>
        <taxon>Streptophyta</taxon>
        <taxon>Embryophyta</taxon>
        <taxon>Tracheophyta</taxon>
        <taxon>Spermatophyta</taxon>
        <taxon>Magnoliopsida</taxon>
        <taxon>eudicotyledons</taxon>
        <taxon>Gunneridae</taxon>
        <taxon>Pentapetalae</taxon>
        <taxon>asterids</taxon>
        <taxon>lamiids</taxon>
        <taxon>Lamiales</taxon>
        <taxon>Oleaceae</taxon>
        <taxon>Oleeae</taxon>
        <taxon>Fraxinus</taxon>
    </lineage>
</organism>
<dbReference type="PANTHER" id="PTHR32166:SF63">
    <property type="entry name" value="HAT TRANSPOSON SUPERFAMILY PROTEIN"/>
    <property type="match status" value="1"/>
</dbReference>
<dbReference type="Proteomes" id="UP000834106">
    <property type="component" value="Chromosome 9"/>
</dbReference>
<dbReference type="InterPro" id="IPR012337">
    <property type="entry name" value="RNaseH-like_sf"/>
</dbReference>
<evidence type="ECO:0000259" key="2">
    <source>
        <dbReference type="Pfam" id="PF05699"/>
    </source>
</evidence>
<dbReference type="AlphaFoldDB" id="A0AAD1ZDX0"/>
<protein>
    <recommendedName>
        <fullName evidence="2">HAT C-terminal dimerisation domain-containing protein</fullName>
    </recommendedName>
</protein>
<keyword evidence="4" id="KW-1185">Reference proteome</keyword>
<dbReference type="InterPro" id="IPR008906">
    <property type="entry name" value="HATC_C_dom"/>
</dbReference>
<reference evidence="3" key="1">
    <citation type="submission" date="2023-05" db="EMBL/GenBank/DDBJ databases">
        <authorList>
            <person name="Huff M."/>
        </authorList>
    </citation>
    <scope>NUCLEOTIDE SEQUENCE</scope>
</reference>
<proteinExistence type="predicted"/>
<dbReference type="EMBL" id="OU503044">
    <property type="protein sequence ID" value="CAI9767133.1"/>
    <property type="molecule type" value="Genomic_DNA"/>
</dbReference>
<evidence type="ECO:0000313" key="3">
    <source>
        <dbReference type="EMBL" id="CAI9767133.1"/>
    </source>
</evidence>
<feature type="region of interest" description="Disordered" evidence="1">
    <location>
        <begin position="49"/>
        <end position="72"/>
    </location>
</feature>
<sequence>MFRNELYLKKQVNAGKEVGELYRPRLPLKRKRSPQPDSVNCNMINVNETESSGTRQRLVRDSPSDNSVTETIPSPEGRVFSEMPASSMADLSVDEAKKRIARFFYETATDFNAVKSPSFLKMMADIHGPGQVIPGCEELKAWILEDAVKEMQNYVEDIKMSTTTCLELMLEKFESTSLFKEILNKGRTITRFVQNHPIALKLLRAYTRVENLIKPSNIRSTVPYLTLENMFLEKKGLKNMFASSEWKTSYLSDSFEGKRVASLVEDRTFWNGALVVLKAAIPIVRVLCLINKNNKPEIGLIYETLDQVKETIGEEFRNNERQYMPFWKQIDDVWDTDLHSPLHCAAYLLNPTLFYTNGFDSDLEVSTGLFYSVIKMEGDGVLQELIMVQSEEYLQAKGDFGKGSDPDILSDVSPALWWIKYGEKYPELQRLAIQILSQSCDGASKFHLKRSLAEKLLTKGGNPSEQQTLRDLIFVNFNLQLKNFQTSDSEYVFANEIDPTNDWMLHDA</sequence>
<accession>A0AAD1ZDX0</accession>
<evidence type="ECO:0000256" key="1">
    <source>
        <dbReference type="SAM" id="MobiDB-lite"/>
    </source>
</evidence>
<dbReference type="GO" id="GO:0046983">
    <property type="term" value="F:protein dimerization activity"/>
    <property type="evidence" value="ECO:0007669"/>
    <property type="project" value="InterPro"/>
</dbReference>
<dbReference type="SUPFAM" id="SSF53098">
    <property type="entry name" value="Ribonuclease H-like"/>
    <property type="match status" value="1"/>
</dbReference>
<dbReference type="PANTHER" id="PTHR32166">
    <property type="entry name" value="OSJNBA0013A04.12 PROTEIN"/>
    <property type="match status" value="1"/>
</dbReference>
<feature type="domain" description="HAT C-terminal dimerisation" evidence="2">
    <location>
        <begin position="404"/>
        <end position="479"/>
    </location>
</feature>
<dbReference type="Pfam" id="PF05699">
    <property type="entry name" value="Dimer_Tnp_hAT"/>
    <property type="match status" value="1"/>
</dbReference>
<gene>
    <name evidence="3" type="ORF">FPE_LOCUS14563</name>
</gene>